<name>A0A2V2LHI4_9RHOB</name>
<gene>
    <name evidence="1" type="ORF">DKT77_08560</name>
</gene>
<dbReference type="NCBIfam" id="NF045923">
    <property type="entry name" value="SpheroidMoxCrtARhod"/>
    <property type="match status" value="1"/>
</dbReference>
<evidence type="ECO:0000313" key="2">
    <source>
        <dbReference type="Proteomes" id="UP000245680"/>
    </source>
</evidence>
<evidence type="ECO:0000313" key="1">
    <source>
        <dbReference type="EMBL" id="PWR02984.1"/>
    </source>
</evidence>
<proteinExistence type="predicted"/>
<reference evidence="1 2" key="1">
    <citation type="submission" date="2018-05" db="EMBL/GenBank/DDBJ databases">
        <title>Rhodobacteraceae gen. nov., sp. nov. isolated from sea water.</title>
        <authorList>
            <person name="Ren Y."/>
        </authorList>
    </citation>
    <scope>NUCLEOTIDE SEQUENCE [LARGE SCALE GENOMIC DNA]</scope>
    <source>
        <strain evidence="1 2">TG-679</strain>
    </source>
</reference>
<keyword evidence="1" id="KW-0503">Monooxygenase</keyword>
<dbReference type="Proteomes" id="UP000245680">
    <property type="component" value="Unassembled WGS sequence"/>
</dbReference>
<dbReference type="GO" id="GO:0004497">
    <property type="term" value="F:monooxygenase activity"/>
    <property type="evidence" value="ECO:0007669"/>
    <property type="project" value="UniProtKB-KW"/>
</dbReference>
<dbReference type="EMBL" id="QGKU01000031">
    <property type="protein sequence ID" value="PWR02984.1"/>
    <property type="molecule type" value="Genomic_DNA"/>
</dbReference>
<keyword evidence="2" id="KW-1185">Reference proteome</keyword>
<comment type="caution">
    <text evidence="1">The sequence shown here is derived from an EMBL/GenBank/DDBJ whole genome shotgun (WGS) entry which is preliminary data.</text>
</comment>
<organism evidence="1 2">
    <name type="scientific">Meridianimarinicoccus roseus</name>
    <dbReference type="NCBI Taxonomy" id="2072018"/>
    <lineage>
        <taxon>Bacteria</taxon>
        <taxon>Pseudomonadati</taxon>
        <taxon>Pseudomonadota</taxon>
        <taxon>Alphaproteobacteria</taxon>
        <taxon>Rhodobacterales</taxon>
        <taxon>Paracoccaceae</taxon>
        <taxon>Meridianimarinicoccus</taxon>
    </lineage>
</organism>
<protein>
    <submittedName>
        <fullName evidence="1">Spheroidene monooxygenase</fullName>
    </submittedName>
</protein>
<accession>A0A2V2LHI4</accession>
<keyword evidence="1" id="KW-0560">Oxidoreductase</keyword>
<sequence length="243" mass="26520">MKGSRAIQTVSLSLFRFHGLANRVWAFTQMGLARPALARTPDIGFWKLCGSGTGEGFTPVPNTAVYAVLATWPDLATARSRTETAAVFARHARRAAENWHLFLTPTSARGQWSGHTPFAPVTEGGHASEPIAALTRATIRPAVAARFWRRVPDISTVIGADPSVLFKIGIGEVPLLHQVTFSIWPDAASMARFARADGPHARAIRAVREGAWFSEELYARFRVQDTRGSWGGTDPMKTRKDAA</sequence>
<dbReference type="AlphaFoldDB" id="A0A2V2LHI4"/>
<dbReference type="CDD" id="cd21650">
    <property type="entry name" value="CrtA-like"/>
    <property type="match status" value="1"/>
</dbReference>
<dbReference type="InterPro" id="IPR049574">
    <property type="entry name" value="CrtA-like"/>
</dbReference>